<comment type="caution">
    <text evidence="1">The sequence shown here is derived from an EMBL/GenBank/DDBJ whole genome shotgun (WGS) entry which is preliminary data.</text>
</comment>
<dbReference type="AlphaFoldDB" id="D9PK72"/>
<sequence>MTNGEATKALVKKIAQNTKMPYFSITPTFSICPTHGYIKGEHFSCPQPNGGSQPCGKECEVFSRIVGYFRPVQNWNDGKQQEFKDRLEFLEDKAFTREFSWQKATA</sequence>
<dbReference type="PANTHER" id="PTHR21075">
    <property type="entry name" value="ANAEROBIC RIBONUCLEOSIDE-TRIPHOSPHATE REDUCTASE"/>
    <property type="match status" value="1"/>
</dbReference>
<dbReference type="GO" id="GO:0004748">
    <property type="term" value="F:ribonucleoside-diphosphate reductase activity, thioredoxin disulfide as acceptor"/>
    <property type="evidence" value="ECO:0007669"/>
    <property type="project" value="TreeGrafter"/>
</dbReference>
<proteinExistence type="predicted"/>
<evidence type="ECO:0000313" key="1">
    <source>
        <dbReference type="EMBL" id="EFK96033.1"/>
    </source>
</evidence>
<reference evidence="1" key="2">
    <citation type="journal article" date="2011" name="Microb. Ecol.">
        <title>Taxonomic and Functional Metagenomic Profiling of the Microbial Community in the Anoxic Sediment of a Sub-saline Shallow Lake (Laguna de Carrizo, Central Spain).</title>
        <authorList>
            <person name="Ferrer M."/>
            <person name="Guazzaroni M.E."/>
            <person name="Richter M."/>
            <person name="Garcia-Salamanca A."/>
            <person name="Yarza P."/>
            <person name="Suarez-Suarez A."/>
            <person name="Solano J."/>
            <person name="Alcaide M."/>
            <person name="van Dillewijn P."/>
            <person name="Molina-Henares M.A."/>
            <person name="Lopez-Cortes N."/>
            <person name="Al-Ramahi Y."/>
            <person name="Guerrero C."/>
            <person name="Acosta A."/>
            <person name="de Eugenio L.I."/>
            <person name="Martinez V."/>
            <person name="Marques S."/>
            <person name="Rojo F."/>
            <person name="Santero E."/>
            <person name="Genilloud O."/>
            <person name="Perez-Perez J."/>
            <person name="Rossello-Mora R."/>
            <person name="Ramos J.L."/>
        </authorList>
    </citation>
    <scope>NUCLEOTIDE SEQUENCE</scope>
</reference>
<dbReference type="PANTHER" id="PTHR21075:SF0">
    <property type="entry name" value="ANAEROBIC RIBONUCLEOSIDE-TRIPHOSPHATE REDUCTASE"/>
    <property type="match status" value="1"/>
</dbReference>
<dbReference type="GO" id="GO:0006260">
    <property type="term" value="P:DNA replication"/>
    <property type="evidence" value="ECO:0007669"/>
    <property type="project" value="InterPro"/>
</dbReference>
<reference evidence="1" key="1">
    <citation type="submission" date="2010-07" db="EMBL/GenBank/DDBJ databases">
        <authorList>
            <consortium name="CONSOLIDER consortium CSD2007-00005"/>
            <person name="Guazzaroni M.-E."/>
            <person name="Richter M."/>
            <person name="Garcia-Salamanca A."/>
            <person name="Yarza P."/>
            <person name="Ferrer M."/>
        </authorList>
    </citation>
    <scope>NUCLEOTIDE SEQUENCE</scope>
</reference>
<protein>
    <submittedName>
        <fullName evidence="1">Anaerobic ribonucleoside triphosphate reductase</fullName>
    </submittedName>
</protein>
<dbReference type="Pfam" id="PF13597">
    <property type="entry name" value="NRDD"/>
    <property type="match status" value="1"/>
</dbReference>
<gene>
    <name evidence="1" type="ORF">LDC_1937</name>
</gene>
<organism evidence="1">
    <name type="scientific">sediment metagenome</name>
    <dbReference type="NCBI Taxonomy" id="749907"/>
    <lineage>
        <taxon>unclassified sequences</taxon>
        <taxon>metagenomes</taxon>
        <taxon>ecological metagenomes</taxon>
    </lineage>
</organism>
<dbReference type="GO" id="GO:0031250">
    <property type="term" value="C:anaerobic ribonucleoside-triphosphate reductase complex"/>
    <property type="evidence" value="ECO:0007669"/>
    <property type="project" value="TreeGrafter"/>
</dbReference>
<dbReference type="InterPro" id="IPR012833">
    <property type="entry name" value="NrdD"/>
</dbReference>
<dbReference type="GO" id="GO:0009265">
    <property type="term" value="P:2'-deoxyribonucleotide biosynthetic process"/>
    <property type="evidence" value="ECO:0007669"/>
    <property type="project" value="TreeGrafter"/>
</dbReference>
<name>D9PK72_9ZZZZ</name>
<dbReference type="SUPFAM" id="SSF51998">
    <property type="entry name" value="PFL-like glycyl radical enzymes"/>
    <property type="match status" value="1"/>
</dbReference>
<dbReference type="Gene3D" id="3.20.70.20">
    <property type="match status" value="1"/>
</dbReference>
<accession>D9PK72</accession>
<dbReference type="GO" id="GO:0008998">
    <property type="term" value="F:ribonucleoside-triphosphate reductase (thioredoxin) activity"/>
    <property type="evidence" value="ECO:0007669"/>
    <property type="project" value="InterPro"/>
</dbReference>
<dbReference type="EMBL" id="ADZX01000585">
    <property type="protein sequence ID" value="EFK96033.1"/>
    <property type="molecule type" value="Genomic_DNA"/>
</dbReference>